<keyword evidence="1" id="KW-0175">Coiled coil</keyword>
<gene>
    <name evidence="3" type="ORF">C0Q70_09493</name>
</gene>
<dbReference type="AlphaFoldDB" id="A0A2T7P9Z2"/>
<keyword evidence="4" id="KW-1185">Reference proteome</keyword>
<dbReference type="OrthoDB" id="250836at2759"/>
<accession>A0A2T7P9Z2</accession>
<sequence length="278" mass="29223">MAYDKFERYEYGQGHGPCHDGPPGALKRRRMDMDGYGGGGGGGAYESRFGPGLGGARPVSYQYQVLEEENAALRRRVEELKKQVADLTATNEVLLEQNARLRVSKTTTVNTVQVPVSQTLSPAVTLGLTGMGQAAALQAQAATLGAHLNSSLTQQIALNSDMATQHALQSAAQRMAREIHQQQQQQVAAAAAAVAATTPSRPQPGAPPNLGAPTMNPPLASLSLPQNNMVTVSLPSLVSQVPGASMSQNLGTPSNPLVSYPIMSQDMRCAVVPSSMAH</sequence>
<proteinExistence type="predicted"/>
<dbReference type="Proteomes" id="UP000245119">
    <property type="component" value="Linkage Group LG5"/>
</dbReference>
<organism evidence="3 4">
    <name type="scientific">Pomacea canaliculata</name>
    <name type="common">Golden apple snail</name>
    <dbReference type="NCBI Taxonomy" id="400727"/>
    <lineage>
        <taxon>Eukaryota</taxon>
        <taxon>Metazoa</taxon>
        <taxon>Spiralia</taxon>
        <taxon>Lophotrochozoa</taxon>
        <taxon>Mollusca</taxon>
        <taxon>Gastropoda</taxon>
        <taxon>Caenogastropoda</taxon>
        <taxon>Architaenioglossa</taxon>
        <taxon>Ampullarioidea</taxon>
        <taxon>Ampullariidae</taxon>
        <taxon>Pomacea</taxon>
    </lineage>
</organism>
<comment type="caution">
    <text evidence="3">The sequence shown here is derived from an EMBL/GenBank/DDBJ whole genome shotgun (WGS) entry which is preliminary data.</text>
</comment>
<protein>
    <submittedName>
        <fullName evidence="3">Uncharacterized protein</fullName>
    </submittedName>
</protein>
<dbReference type="EMBL" id="PZQS01000005">
    <property type="protein sequence ID" value="PVD30231.1"/>
    <property type="molecule type" value="Genomic_DNA"/>
</dbReference>
<evidence type="ECO:0000256" key="2">
    <source>
        <dbReference type="SAM" id="MobiDB-lite"/>
    </source>
</evidence>
<reference evidence="3 4" key="1">
    <citation type="submission" date="2018-04" db="EMBL/GenBank/DDBJ databases">
        <title>The genome of golden apple snail Pomacea canaliculata provides insight into stress tolerance and invasive adaptation.</title>
        <authorList>
            <person name="Liu C."/>
            <person name="Liu B."/>
            <person name="Ren Y."/>
            <person name="Zhang Y."/>
            <person name="Wang H."/>
            <person name="Li S."/>
            <person name="Jiang F."/>
            <person name="Yin L."/>
            <person name="Zhang G."/>
            <person name="Qian W."/>
            <person name="Fan W."/>
        </authorList>
    </citation>
    <scope>NUCLEOTIDE SEQUENCE [LARGE SCALE GENOMIC DNA]</scope>
    <source>
        <strain evidence="3">SZHN2017</strain>
        <tissue evidence="3">Muscle</tissue>
    </source>
</reference>
<evidence type="ECO:0000313" key="4">
    <source>
        <dbReference type="Proteomes" id="UP000245119"/>
    </source>
</evidence>
<feature type="region of interest" description="Disordered" evidence="2">
    <location>
        <begin position="11"/>
        <end position="30"/>
    </location>
</feature>
<name>A0A2T7P9Z2_POMCA</name>
<evidence type="ECO:0000313" key="3">
    <source>
        <dbReference type="EMBL" id="PVD30231.1"/>
    </source>
</evidence>
<feature type="coiled-coil region" evidence="1">
    <location>
        <begin position="63"/>
        <end position="97"/>
    </location>
</feature>
<evidence type="ECO:0000256" key="1">
    <source>
        <dbReference type="SAM" id="Coils"/>
    </source>
</evidence>